<dbReference type="InterPro" id="IPR000014">
    <property type="entry name" value="PAS"/>
</dbReference>
<evidence type="ECO:0000256" key="2">
    <source>
        <dbReference type="SAM" id="Coils"/>
    </source>
</evidence>
<dbReference type="SUPFAM" id="SSF52172">
    <property type="entry name" value="CheY-like"/>
    <property type="match status" value="1"/>
</dbReference>
<evidence type="ECO:0000313" key="7">
    <source>
        <dbReference type="EMBL" id="GAP65854.1"/>
    </source>
</evidence>
<keyword evidence="2" id="KW-0175">Coiled coil</keyword>
<dbReference type="InterPro" id="IPR035919">
    <property type="entry name" value="EAL_sf"/>
</dbReference>
<comment type="caution">
    <text evidence="1">Lacks conserved residue(s) required for the propagation of feature annotation.</text>
</comment>
<organism evidence="7">
    <name type="scientific">Mizugakiibacter sediminis</name>
    <dbReference type="NCBI Taxonomy" id="1475481"/>
    <lineage>
        <taxon>Bacteria</taxon>
        <taxon>Pseudomonadati</taxon>
        <taxon>Pseudomonadota</taxon>
        <taxon>Gammaproteobacteria</taxon>
        <taxon>Lysobacterales</taxon>
        <taxon>Rhodanobacteraceae</taxon>
        <taxon>Mizugakiibacter</taxon>
    </lineage>
</organism>
<sequence length="689" mass="74722">MKQDNVTKILFVEDAVEDAEQVTSALRNGGIAVRPARAGNEAEFESALESLGPDLVLANPSARDLKLPEVARMIEATGKDIVLIAMVPHADDKIICDAFLAGARALALRSRADQMQAVVRREAEALAMRRSVRRLEAALRESERRCDALLDSSRDPIAYVHEGVHVRANKAYLEMFGFEDFEEVQGLTLLDLVAPANAEDFKALLKRLARGEKPPPRLELKAQRTDGSTFDAVMEFAQATFEGEPCIQIVFRRQEVDPALAEQLDALRSRDPVTDLYNRSHMLGVLDEAVAAAANGQGSQALLLIEPDNYHNVVDAVGLGNADGLLRALGAKILAQLGAHDVAGRISDHTFGVLLRGNGEPAQTVAEAIRKAVEAQIFEAGAQSVSLTLSIGGSLIGEKNANSPTVLAQATSALRNAQNAGGNRVDVHDPAAKDKAEAEKERGWLALVQDALANNGFVLYYQPVISLQGAEGEHYEILLRLKGPKGEVLPGYFLPVAERHGLLPAIDRWVIANAIRVLAERQREGALATFFLKITPQSLEDEQLAPWIGQQLAAAGVPGRALVLEMPESKVVTNLKPAREFVNAIKQFGCGFALEQFGSGLNSFQLLKHVDAGYLKIDRSYMAELPKHPENQQRVRELCTQAHAAGKLTVAEWVEDAASMSILFTCGVAFVQGNFLQEPEKVMAYELAG</sequence>
<dbReference type="Proteomes" id="UP000253740">
    <property type="component" value="Unassembled WGS sequence"/>
</dbReference>
<dbReference type="EMBL" id="DF970177">
    <property type="protein sequence ID" value="GAP65854.1"/>
    <property type="molecule type" value="Genomic_DNA"/>
</dbReference>
<evidence type="ECO:0000256" key="1">
    <source>
        <dbReference type="PROSITE-ProRule" id="PRU00169"/>
    </source>
</evidence>
<dbReference type="SUPFAM" id="SSF141868">
    <property type="entry name" value="EAL domain-like"/>
    <property type="match status" value="1"/>
</dbReference>
<feature type="domain" description="GGDEF" evidence="5">
    <location>
        <begin position="298"/>
        <end position="430"/>
    </location>
</feature>
<dbReference type="AlphaFoldDB" id="A0A0K8QLV8"/>
<dbReference type="CDD" id="cd00130">
    <property type="entry name" value="PAS"/>
    <property type="match status" value="1"/>
</dbReference>
<dbReference type="InterPro" id="IPR013767">
    <property type="entry name" value="PAS_fold"/>
</dbReference>
<dbReference type="Gene3D" id="3.30.450.20">
    <property type="entry name" value="PAS domain"/>
    <property type="match status" value="1"/>
</dbReference>
<dbReference type="GO" id="GO:0006355">
    <property type="term" value="P:regulation of DNA-templated transcription"/>
    <property type="evidence" value="ECO:0007669"/>
    <property type="project" value="InterPro"/>
</dbReference>
<dbReference type="Pfam" id="PF00990">
    <property type="entry name" value="GGDEF"/>
    <property type="match status" value="1"/>
</dbReference>
<dbReference type="NCBIfam" id="TIGR00229">
    <property type="entry name" value="sensory_box"/>
    <property type="match status" value="1"/>
</dbReference>
<name>A0A0K8QLV8_9GAMM</name>
<dbReference type="OrthoDB" id="7052318at2"/>
<dbReference type="Gene3D" id="3.20.20.450">
    <property type="entry name" value="EAL domain"/>
    <property type="match status" value="1"/>
</dbReference>
<dbReference type="PROSITE" id="PS50883">
    <property type="entry name" value="EAL"/>
    <property type="match status" value="1"/>
</dbReference>
<dbReference type="SMART" id="SM00091">
    <property type="entry name" value="PAS"/>
    <property type="match status" value="1"/>
</dbReference>
<dbReference type="SUPFAM" id="SSF55073">
    <property type="entry name" value="Nucleotide cyclase"/>
    <property type="match status" value="1"/>
</dbReference>
<evidence type="ECO:0000259" key="3">
    <source>
        <dbReference type="PROSITE" id="PS50110"/>
    </source>
</evidence>
<dbReference type="Gene3D" id="3.30.70.270">
    <property type="match status" value="1"/>
</dbReference>
<dbReference type="STRING" id="1475481.GCA_000953855_01165"/>
<dbReference type="GO" id="GO:0071111">
    <property type="term" value="F:cyclic-guanylate-specific phosphodiesterase activity"/>
    <property type="evidence" value="ECO:0007669"/>
    <property type="project" value="InterPro"/>
</dbReference>
<reference evidence="6" key="1">
    <citation type="submission" date="2015-03" db="EMBL/GenBank/DDBJ databases">
        <title>Draft genome sequence of Mizugakiibacter sediminis skMP5.</title>
        <authorList>
            <person name="Watanabe T."/>
            <person name="Kojima H."/>
            <person name="Fukui M."/>
        </authorList>
    </citation>
    <scope>NUCLEOTIDE SEQUENCE</scope>
    <source>
        <strain evidence="6">SkMP5</strain>
    </source>
</reference>
<dbReference type="PANTHER" id="PTHR33121:SF79">
    <property type="entry name" value="CYCLIC DI-GMP PHOSPHODIESTERASE PDED-RELATED"/>
    <property type="match status" value="1"/>
</dbReference>
<evidence type="ECO:0000259" key="5">
    <source>
        <dbReference type="PROSITE" id="PS50887"/>
    </source>
</evidence>
<keyword evidence="8" id="KW-1185">Reference proteome</keyword>
<dbReference type="InterPro" id="IPR050706">
    <property type="entry name" value="Cyclic-di-GMP_PDE-like"/>
</dbReference>
<dbReference type="SMART" id="SM00267">
    <property type="entry name" value="GGDEF"/>
    <property type="match status" value="1"/>
</dbReference>
<dbReference type="SMART" id="SM00052">
    <property type="entry name" value="EAL"/>
    <property type="match status" value="1"/>
</dbReference>
<dbReference type="GO" id="GO:0000160">
    <property type="term" value="P:phosphorelay signal transduction system"/>
    <property type="evidence" value="ECO:0007669"/>
    <property type="project" value="InterPro"/>
</dbReference>
<dbReference type="NCBIfam" id="TIGR00254">
    <property type="entry name" value="GGDEF"/>
    <property type="match status" value="1"/>
</dbReference>
<feature type="domain" description="EAL" evidence="4">
    <location>
        <begin position="441"/>
        <end position="689"/>
    </location>
</feature>
<evidence type="ECO:0000313" key="6">
    <source>
        <dbReference type="EMBL" id="GAN44445.1"/>
    </source>
</evidence>
<dbReference type="SUPFAM" id="SSF55785">
    <property type="entry name" value="PYP-like sensor domain (PAS domain)"/>
    <property type="match status" value="1"/>
</dbReference>
<dbReference type="CDD" id="cd01949">
    <property type="entry name" value="GGDEF"/>
    <property type="match status" value="1"/>
</dbReference>
<proteinExistence type="predicted"/>
<dbReference type="RefSeq" id="WP_062535995.1">
    <property type="nucleotide sequence ID" value="NZ_DF970177.1"/>
</dbReference>
<dbReference type="InterPro" id="IPR001789">
    <property type="entry name" value="Sig_transdc_resp-reg_receiver"/>
</dbReference>
<dbReference type="Pfam" id="PF00563">
    <property type="entry name" value="EAL"/>
    <property type="match status" value="1"/>
</dbReference>
<dbReference type="PROSITE" id="PS50110">
    <property type="entry name" value="RESPONSE_REGULATORY"/>
    <property type="match status" value="1"/>
</dbReference>
<dbReference type="Pfam" id="PF00989">
    <property type="entry name" value="PAS"/>
    <property type="match status" value="1"/>
</dbReference>
<feature type="coiled-coil region" evidence="2">
    <location>
        <begin position="125"/>
        <end position="152"/>
    </location>
</feature>
<evidence type="ECO:0000259" key="4">
    <source>
        <dbReference type="PROSITE" id="PS50883"/>
    </source>
</evidence>
<dbReference type="CDD" id="cd01948">
    <property type="entry name" value="EAL"/>
    <property type="match status" value="1"/>
</dbReference>
<dbReference type="PANTHER" id="PTHR33121">
    <property type="entry name" value="CYCLIC DI-GMP PHOSPHODIESTERASE PDEF"/>
    <property type="match status" value="1"/>
</dbReference>
<dbReference type="InterPro" id="IPR035965">
    <property type="entry name" value="PAS-like_dom_sf"/>
</dbReference>
<gene>
    <name evidence="6" type="ORF">MBSD_0980</name>
    <name evidence="7" type="ORF">MBSD_n1145</name>
</gene>
<dbReference type="InterPro" id="IPR000160">
    <property type="entry name" value="GGDEF_dom"/>
</dbReference>
<dbReference type="InterPro" id="IPR043128">
    <property type="entry name" value="Rev_trsase/Diguanyl_cyclase"/>
</dbReference>
<feature type="domain" description="Response regulatory" evidence="3">
    <location>
        <begin position="8"/>
        <end position="124"/>
    </location>
</feature>
<dbReference type="InterPro" id="IPR011006">
    <property type="entry name" value="CheY-like_superfamily"/>
</dbReference>
<protein>
    <submittedName>
        <fullName evidence="6">Diguanylate cyclase</fullName>
    </submittedName>
    <submittedName>
        <fullName evidence="7">Putative signal protein with GGDEF and EAL domains</fullName>
    </submittedName>
</protein>
<dbReference type="InterPro" id="IPR029787">
    <property type="entry name" value="Nucleotide_cyclase"/>
</dbReference>
<dbReference type="InterPro" id="IPR001633">
    <property type="entry name" value="EAL_dom"/>
</dbReference>
<accession>A0A0K8QLV8</accession>
<dbReference type="EMBL" id="DF952378">
    <property type="protein sequence ID" value="GAN44445.1"/>
    <property type="molecule type" value="Genomic_DNA"/>
</dbReference>
<evidence type="ECO:0000313" key="8">
    <source>
        <dbReference type="Proteomes" id="UP000253740"/>
    </source>
</evidence>
<dbReference type="PROSITE" id="PS50887">
    <property type="entry name" value="GGDEF"/>
    <property type="match status" value="1"/>
</dbReference>
<reference evidence="7" key="2">
    <citation type="submission" date="2015-08" db="EMBL/GenBank/DDBJ databases">
        <title>Complete DNA Sequence of Pseudomonas syringae pv. actinidiae, the Causal Agent of Kiwifruit Canker Disease.</title>
        <authorList>
            <person name="Rikkerink E.H.A."/>
            <person name="Fineran P.C."/>
        </authorList>
    </citation>
    <scope>NUCLEOTIDE SEQUENCE</scope>
    <source>
        <strain evidence="7">SkMP5</strain>
    </source>
</reference>
<dbReference type="Gene3D" id="3.40.50.2300">
    <property type="match status" value="1"/>
</dbReference>
<dbReference type="HOGENOM" id="CLU_000445_70_50_6"/>